<name>A0A084XUK6_9PROT</name>
<dbReference type="STRING" id="1457154.CAPSK01_004519"/>
<proteinExistence type="predicted"/>
<comment type="caution">
    <text evidence="1">The sequence shown here is derived from an EMBL/GenBank/DDBJ whole genome shotgun (WGS) entry which is preliminary data.</text>
</comment>
<dbReference type="RefSeq" id="WP_034930787.1">
    <property type="nucleotide sequence ID" value="NZ_JDSS02000049.1"/>
</dbReference>
<evidence type="ECO:0000313" key="2">
    <source>
        <dbReference type="Proteomes" id="UP000019812"/>
    </source>
</evidence>
<sequence>MNDTPEQPAQAGQVEPSVRPPAAWLVRALVTLAKRELADANATCGSCWPAGQEWHELGHTSQHAFMHRAREAAGIPHAEYRALIEAVMNTDEAEALDALWTELERPNGLVTGCRRQSG</sequence>
<dbReference type="AlphaFoldDB" id="A0A084XUK6"/>
<dbReference type="EMBL" id="JDSS02000049">
    <property type="protein sequence ID" value="KFB66150.1"/>
    <property type="molecule type" value="Genomic_DNA"/>
</dbReference>
<reference evidence="1 2" key="1">
    <citation type="submission" date="2014-07" db="EMBL/GenBank/DDBJ databases">
        <title>Expanding our view of genomic diversity in Candidatus Accumulibacter clades.</title>
        <authorList>
            <person name="Skennerton C.T."/>
            <person name="Barr J.J."/>
            <person name="Slater F.R."/>
            <person name="Bond P.L."/>
            <person name="Tyson G.W."/>
        </authorList>
    </citation>
    <scope>NUCLEOTIDE SEQUENCE [LARGE SCALE GENOMIC DNA]</scope>
    <source>
        <strain evidence="2">SK-01</strain>
    </source>
</reference>
<dbReference type="Proteomes" id="UP000019812">
    <property type="component" value="Unassembled WGS sequence"/>
</dbReference>
<gene>
    <name evidence="1" type="ORF">CAPSK01_004519</name>
</gene>
<accession>A0A084XUK6</accession>
<protein>
    <submittedName>
        <fullName evidence="1">Uncharacterized protein</fullName>
    </submittedName>
</protein>
<evidence type="ECO:0000313" key="1">
    <source>
        <dbReference type="EMBL" id="KFB66150.1"/>
    </source>
</evidence>
<organism evidence="1 2">
    <name type="scientific">Candidatus Accumulibacter vicinus</name>
    <dbReference type="NCBI Taxonomy" id="2954382"/>
    <lineage>
        <taxon>Bacteria</taxon>
        <taxon>Pseudomonadati</taxon>
        <taxon>Pseudomonadota</taxon>
        <taxon>Betaproteobacteria</taxon>
        <taxon>Candidatus Accumulibacter</taxon>
    </lineage>
</organism>